<dbReference type="InterPro" id="IPR050723">
    <property type="entry name" value="CFA/CMAS"/>
</dbReference>
<dbReference type="eggNOG" id="COG2230">
    <property type="taxonomic scope" value="Bacteria"/>
</dbReference>
<dbReference type="Proteomes" id="UP000007041">
    <property type="component" value="Chromosome"/>
</dbReference>
<dbReference type="Gene3D" id="3.40.50.150">
    <property type="entry name" value="Vaccinia Virus protein VP39"/>
    <property type="match status" value="1"/>
</dbReference>
<dbReference type="InterPro" id="IPR029063">
    <property type="entry name" value="SAM-dependent_MTases_sf"/>
</dbReference>
<dbReference type="PANTHER" id="PTHR43667:SF2">
    <property type="entry name" value="FATTY ACID C-METHYL TRANSFERASE"/>
    <property type="match status" value="1"/>
</dbReference>
<dbReference type="KEGG" id="cst:CLOST_2271"/>
<name>E3PUF0_ACESD</name>
<dbReference type="EMBL" id="FP565809">
    <property type="protein sequence ID" value="CBH22388.1"/>
    <property type="molecule type" value="Genomic_DNA"/>
</dbReference>
<dbReference type="Pfam" id="PF13847">
    <property type="entry name" value="Methyltransf_31"/>
    <property type="match status" value="1"/>
</dbReference>
<dbReference type="STRING" id="1511.CLOST_2271"/>
<dbReference type="SUPFAM" id="SSF53335">
    <property type="entry name" value="S-adenosyl-L-methionine-dependent methyltransferases"/>
    <property type="match status" value="1"/>
</dbReference>
<dbReference type="AlphaFoldDB" id="E3PUF0"/>
<reference evidence="3" key="1">
    <citation type="journal article" date="2010" name="BMC Genomics">
        <title>Clostridium sticklandii, a specialist in amino acid degradation:revisiting its metabolism through its genome sequence.</title>
        <authorList>
            <person name="Fonknechten N."/>
            <person name="Chaussonnerie S."/>
            <person name="Tricot S."/>
            <person name="Lajus A."/>
            <person name="Andreesen J.R."/>
            <person name="Perchat N."/>
            <person name="Pelletier E."/>
            <person name="Gouyvenoux M."/>
            <person name="Barbe V."/>
            <person name="Salanoubat M."/>
            <person name="Le Paslier D."/>
            <person name="Weissenbach J."/>
            <person name="Cohen G.N."/>
            <person name="Kreimeyer A."/>
        </authorList>
    </citation>
    <scope>NUCLEOTIDE SEQUENCE [LARGE SCALE GENOMIC DNA]</scope>
    <source>
        <strain evidence="3">ATCC 12662 / DSM 519 / JCM 1433 / CCUG 9281 / NCIMB 10654 / HF</strain>
    </source>
</reference>
<proteinExistence type="predicted"/>
<protein>
    <submittedName>
        <fullName evidence="2">Putative Cyclopropane-fatty-acyl-phospholipid synthase</fullName>
    </submittedName>
</protein>
<organism evidence="2 3">
    <name type="scientific">Acetoanaerobium sticklandii (strain ATCC 12662 / DSM 519 / JCM 1433 / CCUG 9281 / NCIMB 10654 / HF)</name>
    <name type="common">Clostridium sticklandii</name>
    <dbReference type="NCBI Taxonomy" id="499177"/>
    <lineage>
        <taxon>Bacteria</taxon>
        <taxon>Bacillati</taxon>
        <taxon>Bacillota</taxon>
        <taxon>Clostridia</taxon>
        <taxon>Peptostreptococcales</taxon>
        <taxon>Filifactoraceae</taxon>
        <taxon>Acetoanaerobium</taxon>
    </lineage>
</organism>
<feature type="domain" description="Methyltransferase" evidence="1">
    <location>
        <begin position="59"/>
        <end position="165"/>
    </location>
</feature>
<dbReference type="CDD" id="cd02440">
    <property type="entry name" value="AdoMet_MTases"/>
    <property type="match status" value="1"/>
</dbReference>
<sequence length="276" mass="32540">MNNFNETFIKNWREERKMNIEETRVFWDTKAHSYNKGVYEKNQRKSQLAEAFFGKGIITKDSKVLDIGAGPGNYAIPFAKLVSEVTALDISEEMVKYLKENAQKEGLKNISAFQSSWEELDTDTDRFTKQYDLVFASMTPAVSSYESLIKMIDASRSYCYLSGFVYRQDSIWDEIREKILKKDKDEEKQNKIYYAFNILWNMGMHPEIEYYEREHVHTYETRDLIDMYTQKAKSSAKDISKEEIEQIEKFIRSKEDNNIVEENMKSKSAALIWKVL</sequence>
<evidence type="ECO:0000313" key="3">
    <source>
        <dbReference type="Proteomes" id="UP000007041"/>
    </source>
</evidence>
<dbReference type="PANTHER" id="PTHR43667">
    <property type="entry name" value="CYCLOPROPANE-FATTY-ACYL-PHOSPHOLIPID SYNTHASE"/>
    <property type="match status" value="1"/>
</dbReference>
<dbReference type="HOGENOM" id="CLU_060275_2_0_9"/>
<dbReference type="InterPro" id="IPR025714">
    <property type="entry name" value="Methyltranfer_dom"/>
</dbReference>
<accession>E3PUF0</accession>
<evidence type="ECO:0000259" key="1">
    <source>
        <dbReference type="Pfam" id="PF13847"/>
    </source>
</evidence>
<gene>
    <name evidence="2" type="ordered locus">CLOST_2271</name>
</gene>
<dbReference type="BioCyc" id="CSTI499177:GJE9-2340-MONOMER"/>
<evidence type="ECO:0000313" key="2">
    <source>
        <dbReference type="EMBL" id="CBH22388.1"/>
    </source>
</evidence>
<keyword evidence="3" id="KW-1185">Reference proteome</keyword>